<proteinExistence type="predicted"/>
<accession>A0AAU9CZ36</accession>
<keyword evidence="2" id="KW-1185">Reference proteome</keyword>
<dbReference type="Proteomes" id="UP001321804">
    <property type="component" value="Chromosome"/>
</dbReference>
<evidence type="ECO:0000313" key="2">
    <source>
        <dbReference type="Proteomes" id="UP001321804"/>
    </source>
</evidence>
<dbReference type="RefSeq" id="WP_317695027.1">
    <property type="nucleotide sequence ID" value="NZ_AP026801.1"/>
</dbReference>
<protein>
    <submittedName>
        <fullName evidence="1">Uncharacterized protein</fullName>
    </submittedName>
</protein>
<name>A0AAU9CZ36_9LACO</name>
<reference evidence="1 2" key="1">
    <citation type="journal article" date="2023" name="Microbiol. Spectr.">
        <title>Symbiosis of Carpenter Bees with Uncharacterized Lactic Acid Bacteria Showing NAD Auxotrophy.</title>
        <authorList>
            <person name="Kawasaki S."/>
            <person name="Ozawa K."/>
            <person name="Mori T."/>
            <person name="Yamamoto A."/>
            <person name="Ito M."/>
            <person name="Ohkuma M."/>
            <person name="Sakamoto M."/>
            <person name="Matsutani M."/>
        </authorList>
    </citation>
    <scope>NUCLEOTIDE SEQUENCE [LARGE SCALE GENOMIC DNA]</scope>
    <source>
        <strain evidence="1 2">KimC2</strain>
    </source>
</reference>
<gene>
    <name evidence="1" type="ORF">KIMC2_12410</name>
</gene>
<sequence>MKKYLFVDAHRGDIAVQTAEADESSLVEYIKRKLNAWYINKNVQGDAHVLCGRLPANPTSDFFEKDRNSSVRYIKSDDMFVIKFDEINIASDDPDITLEIVPMEYIPSIDINK</sequence>
<dbReference type="KEGG" id="xak:KIMC2_12410"/>
<organism evidence="1 2">
    <name type="scientific">Xylocopilactobacillus apis</name>
    <dbReference type="NCBI Taxonomy" id="2932183"/>
    <lineage>
        <taxon>Bacteria</taxon>
        <taxon>Bacillati</taxon>
        <taxon>Bacillota</taxon>
        <taxon>Bacilli</taxon>
        <taxon>Lactobacillales</taxon>
        <taxon>Lactobacillaceae</taxon>
        <taxon>Xylocopilactobacillus</taxon>
    </lineage>
</organism>
<dbReference type="AlphaFoldDB" id="A0AAU9CZ36"/>
<dbReference type="EMBL" id="AP026801">
    <property type="protein sequence ID" value="BDR56679.1"/>
    <property type="molecule type" value="Genomic_DNA"/>
</dbReference>
<evidence type="ECO:0000313" key="1">
    <source>
        <dbReference type="EMBL" id="BDR56679.1"/>
    </source>
</evidence>